<feature type="domain" description="N-acetyltransferase" evidence="2">
    <location>
        <begin position="62"/>
        <end position="225"/>
    </location>
</feature>
<dbReference type="PANTHER" id="PTHR43441">
    <property type="entry name" value="RIBOSOMAL-PROTEIN-SERINE ACETYLTRANSFERASE"/>
    <property type="match status" value="1"/>
</dbReference>
<accession>A0A918PAD9</accession>
<name>A0A918PAD9_9ACTN</name>
<dbReference type="Pfam" id="PF13302">
    <property type="entry name" value="Acetyltransf_3"/>
    <property type="match status" value="1"/>
</dbReference>
<dbReference type="PROSITE" id="PS51186">
    <property type="entry name" value="GNAT"/>
    <property type="match status" value="1"/>
</dbReference>
<evidence type="ECO:0000259" key="2">
    <source>
        <dbReference type="PROSITE" id="PS51186"/>
    </source>
</evidence>
<dbReference type="GO" id="GO:1990189">
    <property type="term" value="F:protein N-terminal-serine acetyltransferase activity"/>
    <property type="evidence" value="ECO:0007669"/>
    <property type="project" value="TreeGrafter"/>
</dbReference>
<reference evidence="3" key="1">
    <citation type="journal article" date="2014" name="Int. J. Syst. Evol. Microbiol.">
        <title>Complete genome sequence of Corynebacterium casei LMG S-19264T (=DSM 44701T), isolated from a smear-ripened cheese.</title>
        <authorList>
            <consortium name="US DOE Joint Genome Institute (JGI-PGF)"/>
            <person name="Walter F."/>
            <person name="Albersmeier A."/>
            <person name="Kalinowski J."/>
            <person name="Ruckert C."/>
        </authorList>
    </citation>
    <scope>NUCLEOTIDE SEQUENCE</scope>
    <source>
        <strain evidence="3">JCM 4815</strain>
    </source>
</reference>
<dbReference type="GO" id="GO:0005737">
    <property type="term" value="C:cytoplasm"/>
    <property type="evidence" value="ECO:0007669"/>
    <property type="project" value="TreeGrafter"/>
</dbReference>
<dbReference type="AlphaFoldDB" id="A0A918PAD9"/>
<dbReference type="PANTHER" id="PTHR43441:SF10">
    <property type="entry name" value="ACETYLTRANSFERASE"/>
    <property type="match status" value="1"/>
</dbReference>
<dbReference type="Gene3D" id="3.40.630.30">
    <property type="match status" value="1"/>
</dbReference>
<reference evidence="3" key="2">
    <citation type="submission" date="2020-09" db="EMBL/GenBank/DDBJ databases">
        <authorList>
            <person name="Sun Q."/>
            <person name="Ohkuma M."/>
        </authorList>
    </citation>
    <scope>NUCLEOTIDE SEQUENCE</scope>
    <source>
        <strain evidence="3">JCM 4815</strain>
    </source>
</reference>
<dbReference type="Proteomes" id="UP000622166">
    <property type="component" value="Unassembled WGS sequence"/>
</dbReference>
<dbReference type="GO" id="GO:0008999">
    <property type="term" value="F:protein-N-terminal-alanine acetyltransferase activity"/>
    <property type="evidence" value="ECO:0007669"/>
    <property type="project" value="TreeGrafter"/>
</dbReference>
<dbReference type="InterPro" id="IPR000182">
    <property type="entry name" value="GNAT_dom"/>
</dbReference>
<protein>
    <recommendedName>
        <fullName evidence="2">N-acetyltransferase domain-containing protein</fullName>
    </recommendedName>
</protein>
<proteinExistence type="predicted"/>
<keyword evidence="4" id="KW-1185">Reference proteome</keyword>
<dbReference type="SUPFAM" id="SSF55729">
    <property type="entry name" value="Acyl-CoA N-acyltransferases (Nat)"/>
    <property type="match status" value="1"/>
</dbReference>
<comment type="caution">
    <text evidence="3">The sequence shown here is derived from an EMBL/GenBank/DDBJ whole genome shotgun (WGS) entry which is preliminary data.</text>
</comment>
<evidence type="ECO:0000313" key="4">
    <source>
        <dbReference type="Proteomes" id="UP000622166"/>
    </source>
</evidence>
<sequence>MRGGRGADVRTGFNGTMADIEDQFPSPSAPLPFPSADPSSSPDFSSSPDSFPASVELRGHGLRLRPWDPESETDVETWLQGLSDPGFRRWNTPVKLVETIEDARESMRLRAEWDAEGRSASFCVTDEASGDVLGHIGVNDIDDFLRIARVGYWVLPEARSRGVATRALRLAARHAFDELGVHRLELGHALGHDASCRIGERCGFRYEGTLRGAMFEAGRHDAFRDVHLHARLATDPEPVTATAAP</sequence>
<organism evidence="3 4">
    <name type="scientific">Streptomyces poonensis</name>
    <dbReference type="NCBI Taxonomy" id="68255"/>
    <lineage>
        <taxon>Bacteria</taxon>
        <taxon>Bacillati</taxon>
        <taxon>Actinomycetota</taxon>
        <taxon>Actinomycetes</taxon>
        <taxon>Kitasatosporales</taxon>
        <taxon>Streptomycetaceae</taxon>
        <taxon>Streptomyces</taxon>
    </lineage>
</organism>
<evidence type="ECO:0000256" key="1">
    <source>
        <dbReference type="SAM" id="MobiDB-lite"/>
    </source>
</evidence>
<dbReference type="InterPro" id="IPR051908">
    <property type="entry name" value="Ribosomal_N-acetyltransferase"/>
</dbReference>
<gene>
    <name evidence="3" type="ORF">GCM10010365_11630</name>
</gene>
<dbReference type="CDD" id="cd04301">
    <property type="entry name" value="NAT_SF"/>
    <property type="match status" value="1"/>
</dbReference>
<feature type="compositionally biased region" description="Low complexity" evidence="1">
    <location>
        <begin position="36"/>
        <end position="52"/>
    </location>
</feature>
<dbReference type="RefSeq" id="WP_373299452.1">
    <property type="nucleotide sequence ID" value="NZ_BMVW01000001.1"/>
</dbReference>
<dbReference type="EMBL" id="BMVW01000001">
    <property type="protein sequence ID" value="GGY94581.1"/>
    <property type="molecule type" value="Genomic_DNA"/>
</dbReference>
<feature type="region of interest" description="Disordered" evidence="1">
    <location>
        <begin position="1"/>
        <end position="52"/>
    </location>
</feature>
<evidence type="ECO:0000313" key="3">
    <source>
        <dbReference type="EMBL" id="GGY94581.1"/>
    </source>
</evidence>
<dbReference type="InterPro" id="IPR016181">
    <property type="entry name" value="Acyl_CoA_acyltransferase"/>
</dbReference>